<dbReference type="OrthoDB" id="436470at2759"/>
<dbReference type="Pfam" id="PF00651">
    <property type="entry name" value="BTB"/>
    <property type="match status" value="1"/>
</dbReference>
<dbReference type="Gene3D" id="3.30.710.10">
    <property type="entry name" value="Potassium Channel Kv1.1, Chain A"/>
    <property type="match status" value="1"/>
</dbReference>
<protein>
    <submittedName>
        <fullName evidence="3">BTB/POZ domain-containing protein</fullName>
    </submittedName>
</protein>
<dbReference type="Proteomes" id="UP000186817">
    <property type="component" value="Unassembled WGS sequence"/>
</dbReference>
<dbReference type="InterPro" id="IPR013320">
    <property type="entry name" value="ConA-like_dom_sf"/>
</dbReference>
<dbReference type="SUPFAM" id="SSF49785">
    <property type="entry name" value="Galactose-binding domain-like"/>
    <property type="match status" value="1"/>
</dbReference>
<dbReference type="EMBL" id="LSRX01000545">
    <property type="protein sequence ID" value="OLP94369.1"/>
    <property type="molecule type" value="Genomic_DNA"/>
</dbReference>
<dbReference type="PANTHER" id="PTHR22744:SF17">
    <property type="entry name" value="BTB DOMAIN-CONTAINING PROTEIN"/>
    <property type="match status" value="1"/>
</dbReference>
<sequence>MVPSAQNSAAWSRFKQLVSYGFETEFHFKVYHRTKDMAKGNGLECWVGDWCEPAGADGFAFVIQNEGRKIVGATDACSNDISGNGYGFRYSLAIEFDMFRNPDLGELTSNHISAYTDDIPVLQEGTHVVRIVYDVRGVRWDNYGERFDTDAGGSNILAAQDLSYIVNVDGTAKVSENAPRQPDPEAYDEKGPCMKGFQRSVDILSWTFQEYPACPVDGVEDSRATLRGVGPEVRCIIRLGTEGRSTCTWDGQEYEGCDNGVLEWDALHPWQLQWDMQYTVQRNTWFLGCRRTVRFTHELKVPEALGDTNHHYQDGTRSLTISDSQILQKATVLCEAARVQGVEIGHVSRRARYCVMEHKHDPFTFYFAECGLDPFLFVASSASASGGMAYGNCAYCMRLLTISWLYNILYQHKCSARYGLYCPCFEVELRRLQEHEPKPWGSDDRERRQGREQGGPLQKQCVDPDDDGFHAEFCELQAPTILDNGFQDTLLAPTLDEGRVPDGYLRGDACNCEPQVGEEMGSQVTARCEYLTYWESTGECRIYRDCNWVLCQNDFCFESNTYRNAPLGEYLTLRGYVQVKDCVYQAIRNSQVCAPNLYAMDAFPLQVWGAELQCVNAVCEIVPAWMCYERSTGWVEWPLNADLSVNSGKLPDLASTNVNDATARQFRTKNKLGYGRETLVIDGSNVGDSSKHSGQIIPGYMELDKDLQQRPDTAMRAYPAMPMRYNLEKEFLLYVVSDPIDLELAQLTSCYRGTRGVQTHSATLWLDLDGFQNGGAVIIYWKEPASDYTVQVSLDNITWWTIIEVTGNQAFFGANYLQLRMTRAAATRGPGIDEGKPVFSIYEIEVERDTNVARLQKTTVYNYFNKLLWPSQHLCNMEVSVTRDTITGTVPLVPATSAVDGDYAEQLGGRIEMSGATATTEEISDVVLHFGVDSMPANSALLRLASPVFNRMFTSGMKEAQQGVIEVDVASKKDFITFYNLLGPWSWNRDKVTEANVDSLLEISDYYQVEIIKQTCEDLMLTLPPTGARLLQAKKHDLNRQYLRCIDAMAKRSTRNDLEMLRQSEPDILLDVAIKKQHMLNQLMGLKPEISICKTCVTHTLPHSQEYCCMLKSKVDQLKNLHGKLHDLVQELENTPKVSAGHEKMQLTMAVMMLLLMTTTAVKMFKETYWATPLSTYAAEFQLDLGQSYLVQVDLNYPVSLTDAVSASDGRPEQLYLSITAALVLDEFELTNNWEGRCFVVLIEETLAYFGENYVGIREIATCLKELYTDSDDLATNGTVNQTFPGQDPEAPNALPEVLYLPPLTADPKQSESHLTNASFCIDGDPTTYFLLQPHQEPTKGRQLPVPFILSMTANMGVMSIEIRFAQFGGNTYFASRFTILMGVTHFDFDMFLVAYRLGRYVRFIFEQVFGGLNPEGRLGIEDFVIRKVSDNLALRSGVTVDATSSWDFNTWFGAMYGLTDFANAYLQVKFQTLTLVDVVALRWKYPASEGLCSSSEDGEDFATVGAVERNSPSVIAIREMEVYATTTDITLNMPVEAAPRLGVSGSFLTGLLRDRRRNRLDIAFIVRDFPDDPSRPLGELRIDTMDNFTAWGVRILSPSTSVIDSFHIQVSDDSVDYETVYDIQVPKAAESP</sequence>
<evidence type="ECO:0000256" key="1">
    <source>
        <dbReference type="SAM" id="MobiDB-lite"/>
    </source>
</evidence>
<dbReference type="Gene3D" id="2.60.120.200">
    <property type="match status" value="1"/>
</dbReference>
<gene>
    <name evidence="3" type="ORF">AK812_SmicGene23611</name>
</gene>
<dbReference type="PANTHER" id="PTHR22744">
    <property type="entry name" value="HELIX LOOP HELIX PROTEIN 21-RELATED"/>
    <property type="match status" value="1"/>
</dbReference>
<keyword evidence="4" id="KW-1185">Reference proteome</keyword>
<dbReference type="InterPro" id="IPR011333">
    <property type="entry name" value="SKP1/BTB/POZ_sf"/>
</dbReference>
<feature type="region of interest" description="Disordered" evidence="1">
    <location>
        <begin position="437"/>
        <end position="461"/>
    </location>
</feature>
<dbReference type="Gene3D" id="2.60.120.260">
    <property type="entry name" value="Galactose-binding domain-like"/>
    <property type="match status" value="1"/>
</dbReference>
<organism evidence="3 4">
    <name type="scientific">Symbiodinium microadriaticum</name>
    <name type="common">Dinoflagellate</name>
    <name type="synonym">Zooxanthella microadriatica</name>
    <dbReference type="NCBI Taxonomy" id="2951"/>
    <lineage>
        <taxon>Eukaryota</taxon>
        <taxon>Sar</taxon>
        <taxon>Alveolata</taxon>
        <taxon>Dinophyceae</taxon>
        <taxon>Suessiales</taxon>
        <taxon>Symbiodiniaceae</taxon>
        <taxon>Symbiodinium</taxon>
    </lineage>
</organism>
<proteinExistence type="predicted"/>
<dbReference type="InterPro" id="IPR008979">
    <property type="entry name" value="Galactose-bd-like_sf"/>
</dbReference>
<evidence type="ECO:0000259" key="2">
    <source>
        <dbReference type="PROSITE" id="PS50097"/>
    </source>
</evidence>
<feature type="compositionally biased region" description="Basic and acidic residues" evidence="1">
    <location>
        <begin position="437"/>
        <end position="451"/>
    </location>
</feature>
<name>A0A1Q9DGV4_SYMMI</name>
<dbReference type="PROSITE" id="PS50097">
    <property type="entry name" value="BTB"/>
    <property type="match status" value="1"/>
</dbReference>
<evidence type="ECO:0000313" key="4">
    <source>
        <dbReference type="Proteomes" id="UP000186817"/>
    </source>
</evidence>
<dbReference type="SUPFAM" id="SSF49899">
    <property type="entry name" value="Concanavalin A-like lectins/glucanases"/>
    <property type="match status" value="1"/>
</dbReference>
<dbReference type="CDD" id="cd18186">
    <property type="entry name" value="BTB_POZ_ZBTB_KLHL-like"/>
    <property type="match status" value="1"/>
</dbReference>
<dbReference type="SUPFAM" id="SSF54695">
    <property type="entry name" value="POZ domain"/>
    <property type="match status" value="1"/>
</dbReference>
<reference evidence="3 4" key="1">
    <citation type="submission" date="2016-02" db="EMBL/GenBank/DDBJ databases">
        <title>Genome analysis of coral dinoflagellate symbionts highlights evolutionary adaptations to a symbiotic lifestyle.</title>
        <authorList>
            <person name="Aranda M."/>
            <person name="Li Y."/>
            <person name="Liew Y.J."/>
            <person name="Baumgarten S."/>
            <person name="Simakov O."/>
            <person name="Wilson M."/>
            <person name="Piel J."/>
            <person name="Ashoor H."/>
            <person name="Bougouffa S."/>
            <person name="Bajic V.B."/>
            <person name="Ryu T."/>
            <person name="Ravasi T."/>
            <person name="Bayer T."/>
            <person name="Micklem G."/>
            <person name="Kim H."/>
            <person name="Bhak J."/>
            <person name="Lajeunesse T.C."/>
            <person name="Voolstra C.R."/>
        </authorList>
    </citation>
    <scope>NUCLEOTIDE SEQUENCE [LARGE SCALE GENOMIC DNA]</scope>
    <source>
        <strain evidence="3 4">CCMP2467</strain>
    </source>
</reference>
<dbReference type="InterPro" id="IPR000210">
    <property type="entry name" value="BTB/POZ_dom"/>
</dbReference>
<dbReference type="SMART" id="SM00225">
    <property type="entry name" value="BTB"/>
    <property type="match status" value="1"/>
</dbReference>
<accession>A0A1Q9DGV4</accession>
<evidence type="ECO:0000313" key="3">
    <source>
        <dbReference type="EMBL" id="OLP94369.1"/>
    </source>
</evidence>
<feature type="domain" description="BTB" evidence="2">
    <location>
        <begin position="924"/>
        <end position="982"/>
    </location>
</feature>
<comment type="caution">
    <text evidence="3">The sequence shown here is derived from an EMBL/GenBank/DDBJ whole genome shotgun (WGS) entry which is preliminary data.</text>
</comment>